<proteinExistence type="predicted"/>
<dbReference type="Proteomes" id="UP001519460">
    <property type="component" value="Unassembled WGS sequence"/>
</dbReference>
<dbReference type="AlphaFoldDB" id="A0ABD0K6H6"/>
<gene>
    <name evidence="1" type="ORF">BaRGS_00025990</name>
</gene>
<name>A0ABD0K6H6_9CAEN</name>
<dbReference type="EMBL" id="JACVVK020000238">
    <property type="protein sequence ID" value="KAK7482824.1"/>
    <property type="molecule type" value="Genomic_DNA"/>
</dbReference>
<organism evidence="1 2">
    <name type="scientific">Batillaria attramentaria</name>
    <dbReference type="NCBI Taxonomy" id="370345"/>
    <lineage>
        <taxon>Eukaryota</taxon>
        <taxon>Metazoa</taxon>
        <taxon>Spiralia</taxon>
        <taxon>Lophotrochozoa</taxon>
        <taxon>Mollusca</taxon>
        <taxon>Gastropoda</taxon>
        <taxon>Caenogastropoda</taxon>
        <taxon>Sorbeoconcha</taxon>
        <taxon>Cerithioidea</taxon>
        <taxon>Batillariidae</taxon>
        <taxon>Batillaria</taxon>
    </lineage>
</organism>
<keyword evidence="2" id="KW-1185">Reference proteome</keyword>
<reference evidence="1 2" key="1">
    <citation type="journal article" date="2023" name="Sci. Data">
        <title>Genome assembly of the Korean intertidal mud-creeper Batillaria attramentaria.</title>
        <authorList>
            <person name="Patra A.K."/>
            <person name="Ho P.T."/>
            <person name="Jun S."/>
            <person name="Lee S.J."/>
            <person name="Kim Y."/>
            <person name="Won Y.J."/>
        </authorList>
    </citation>
    <scope>NUCLEOTIDE SEQUENCE [LARGE SCALE GENOMIC DNA]</scope>
    <source>
        <strain evidence="1">Wonlab-2016</strain>
    </source>
</reference>
<comment type="caution">
    <text evidence="1">The sequence shown here is derived from an EMBL/GenBank/DDBJ whole genome shotgun (WGS) entry which is preliminary data.</text>
</comment>
<feature type="non-terminal residue" evidence="1">
    <location>
        <position position="83"/>
    </location>
</feature>
<evidence type="ECO:0000313" key="2">
    <source>
        <dbReference type="Proteomes" id="UP001519460"/>
    </source>
</evidence>
<evidence type="ECO:0000313" key="1">
    <source>
        <dbReference type="EMBL" id="KAK7482824.1"/>
    </source>
</evidence>
<protein>
    <submittedName>
        <fullName evidence="1">Uncharacterized protein</fullName>
    </submittedName>
</protein>
<accession>A0ABD0K6H6</accession>
<sequence length="83" mass="8992">MGSSQMGTTVALSPSLKNTWLHDFCPNTPRPSAGPSWLALRLITATDCLINGVACLPVLYLQQNAVRLLDPFLRIDQARAARG</sequence>